<keyword evidence="2" id="KW-1185">Reference proteome</keyword>
<gene>
    <name evidence="1" type="ORF">M989_02697</name>
</gene>
<organism evidence="1 2">
    <name type="scientific">Kluyvera georgiana ATCC 51603</name>
    <dbReference type="NCBI Taxonomy" id="1354264"/>
    <lineage>
        <taxon>Bacteria</taxon>
        <taxon>Pseudomonadati</taxon>
        <taxon>Pseudomonadota</taxon>
        <taxon>Gammaproteobacteria</taxon>
        <taxon>Enterobacterales</taxon>
        <taxon>Enterobacteriaceae</taxon>
        <taxon>Kluyvera</taxon>
    </lineage>
</organism>
<evidence type="ECO:0000313" key="1">
    <source>
        <dbReference type="EMBL" id="OAT52160.1"/>
    </source>
</evidence>
<dbReference type="PATRIC" id="fig|1354264.4.peg.2811"/>
<dbReference type="Proteomes" id="UP000078386">
    <property type="component" value="Unassembled WGS sequence"/>
</dbReference>
<name>A0A1B7JW77_9ENTR</name>
<evidence type="ECO:0000313" key="2">
    <source>
        <dbReference type="Proteomes" id="UP000078386"/>
    </source>
</evidence>
<dbReference type="InterPro" id="IPR036390">
    <property type="entry name" value="WH_DNA-bd_sf"/>
</dbReference>
<sequence>MTKKTKNRVTQAQLVLAIVDRTPDCVLQDVCEVLELPSSSAGNHLRSLHNAGKLRREHNGTQFVYYVAAGTEVPDVELPNMEPRPAVENMQEVQAAIGQAKKLEGKGLWRRAATVYTAVMGMAGTSNELWRIARMRSRCLRNAQRC</sequence>
<protein>
    <submittedName>
        <fullName evidence="1">PerC family transcriptional activator</fullName>
    </submittedName>
</protein>
<dbReference type="Pfam" id="PF06069">
    <property type="entry name" value="PerC"/>
    <property type="match status" value="1"/>
</dbReference>
<comment type="caution">
    <text evidence="1">The sequence shown here is derived from an EMBL/GenBank/DDBJ whole genome shotgun (WGS) entry which is preliminary data.</text>
</comment>
<dbReference type="AlphaFoldDB" id="A0A1B7JW77"/>
<dbReference type="RefSeq" id="WP_064546126.1">
    <property type="nucleotide sequence ID" value="NZ_LXEU01000051.1"/>
</dbReference>
<dbReference type="InterPro" id="IPR036388">
    <property type="entry name" value="WH-like_DNA-bd_sf"/>
</dbReference>
<dbReference type="SUPFAM" id="SSF46785">
    <property type="entry name" value="Winged helix' DNA-binding domain"/>
    <property type="match status" value="1"/>
</dbReference>
<proteinExistence type="predicted"/>
<dbReference type="Gene3D" id="1.10.10.10">
    <property type="entry name" value="Winged helix-like DNA-binding domain superfamily/Winged helix DNA-binding domain"/>
    <property type="match status" value="1"/>
</dbReference>
<reference evidence="1 2" key="1">
    <citation type="submission" date="2016-04" db="EMBL/GenBank/DDBJ databases">
        <title>ATOL: Assembling a taxonomically balanced genome-scale reconstruction of the evolutionary history of the Enterobacteriaceae.</title>
        <authorList>
            <person name="Plunkett G.III."/>
            <person name="Neeno-Eckwall E.C."/>
            <person name="Glasner J.D."/>
            <person name="Perna N.T."/>
        </authorList>
    </citation>
    <scope>NUCLEOTIDE SEQUENCE [LARGE SCALE GENOMIC DNA]</scope>
    <source>
        <strain evidence="1 2">ATCC 51603</strain>
    </source>
</reference>
<accession>A0A1B7JW77</accession>
<dbReference type="EMBL" id="LXEU01000051">
    <property type="protein sequence ID" value="OAT52160.1"/>
    <property type="molecule type" value="Genomic_DNA"/>
</dbReference>
<dbReference type="InterPro" id="IPR024684">
    <property type="entry name" value="Tscrpt_act_PerC/SfV_Orf40"/>
</dbReference>